<dbReference type="SUPFAM" id="SSF48403">
    <property type="entry name" value="Ankyrin repeat"/>
    <property type="match status" value="1"/>
</dbReference>
<dbReference type="GO" id="GO:0051306">
    <property type="term" value="P:mitotic sister chromatid separation"/>
    <property type="evidence" value="ECO:0007669"/>
    <property type="project" value="InterPro"/>
</dbReference>
<dbReference type="AlphaFoldDB" id="A0A8S3YLF5"/>
<dbReference type="Gene3D" id="1.10.510.10">
    <property type="entry name" value="Transferase(Phosphotransferase) domain 1"/>
    <property type="match status" value="1"/>
</dbReference>
<dbReference type="Gene3D" id="1.25.40.20">
    <property type="entry name" value="Ankyrin repeat-containing domain"/>
    <property type="match status" value="1"/>
</dbReference>
<evidence type="ECO:0000256" key="2">
    <source>
        <dbReference type="SAM" id="MobiDB-lite"/>
    </source>
</evidence>
<feature type="compositionally biased region" description="Polar residues" evidence="2">
    <location>
        <begin position="485"/>
        <end position="496"/>
    </location>
</feature>
<evidence type="ECO:0000313" key="5">
    <source>
        <dbReference type="Proteomes" id="UP000678393"/>
    </source>
</evidence>
<dbReference type="GO" id="GO:0007140">
    <property type="term" value="P:male meiotic nuclear division"/>
    <property type="evidence" value="ECO:0007669"/>
    <property type="project" value="InterPro"/>
</dbReference>
<dbReference type="PROSITE" id="PS50297">
    <property type="entry name" value="ANK_REP_REGION"/>
    <property type="match status" value="1"/>
</dbReference>
<organism evidence="4 5">
    <name type="scientific">Candidula unifasciata</name>
    <dbReference type="NCBI Taxonomy" id="100452"/>
    <lineage>
        <taxon>Eukaryota</taxon>
        <taxon>Metazoa</taxon>
        <taxon>Spiralia</taxon>
        <taxon>Lophotrochozoa</taxon>
        <taxon>Mollusca</taxon>
        <taxon>Gastropoda</taxon>
        <taxon>Heterobranchia</taxon>
        <taxon>Euthyneura</taxon>
        <taxon>Panpulmonata</taxon>
        <taxon>Eupulmonata</taxon>
        <taxon>Stylommatophora</taxon>
        <taxon>Helicina</taxon>
        <taxon>Helicoidea</taxon>
        <taxon>Geomitridae</taxon>
        <taxon>Candidula</taxon>
    </lineage>
</organism>
<dbReference type="InterPro" id="IPR001245">
    <property type="entry name" value="Ser-Thr/Tyr_kinase_cat_dom"/>
</dbReference>
<dbReference type="GO" id="GO:0045171">
    <property type="term" value="C:intercellular bridge"/>
    <property type="evidence" value="ECO:0007669"/>
    <property type="project" value="TreeGrafter"/>
</dbReference>
<gene>
    <name evidence="4" type="ORF">CUNI_LOCUS3222</name>
</gene>
<feature type="repeat" description="ANK" evidence="1">
    <location>
        <begin position="4"/>
        <end position="36"/>
    </location>
</feature>
<dbReference type="PIRSF" id="PIRSF000654">
    <property type="entry name" value="Integrin-linked_kinase"/>
    <property type="match status" value="1"/>
</dbReference>
<dbReference type="InterPro" id="IPR002110">
    <property type="entry name" value="Ankyrin_rpt"/>
</dbReference>
<dbReference type="OrthoDB" id="5962695at2759"/>
<name>A0A8S3YLF5_9EUPU</name>
<accession>A0A8S3YLF5</accession>
<dbReference type="GO" id="GO:0043063">
    <property type="term" value="P:intercellular bridge organization"/>
    <property type="evidence" value="ECO:0007669"/>
    <property type="project" value="InterPro"/>
</dbReference>
<dbReference type="PROSITE" id="PS50088">
    <property type="entry name" value="ANK_REPEAT"/>
    <property type="match status" value="1"/>
</dbReference>
<evidence type="ECO:0000256" key="1">
    <source>
        <dbReference type="PROSITE-ProRule" id="PRU00023"/>
    </source>
</evidence>
<feature type="domain" description="Protein kinase" evidence="3">
    <location>
        <begin position="108"/>
        <end position="415"/>
    </location>
</feature>
<feature type="non-terminal residue" evidence="4">
    <location>
        <position position="1"/>
    </location>
</feature>
<feature type="non-terminal residue" evidence="4">
    <location>
        <position position="496"/>
    </location>
</feature>
<dbReference type="GO" id="GO:0007094">
    <property type="term" value="P:mitotic spindle assembly checkpoint signaling"/>
    <property type="evidence" value="ECO:0007669"/>
    <property type="project" value="InterPro"/>
</dbReference>
<dbReference type="GO" id="GO:0000776">
    <property type="term" value="C:kinetochore"/>
    <property type="evidence" value="ECO:0007669"/>
    <property type="project" value="TreeGrafter"/>
</dbReference>
<dbReference type="PROSITE" id="PS50011">
    <property type="entry name" value="PROTEIN_KINASE_DOM"/>
    <property type="match status" value="1"/>
</dbReference>
<dbReference type="InterPro" id="IPR011009">
    <property type="entry name" value="Kinase-like_dom_sf"/>
</dbReference>
<dbReference type="Pfam" id="PF07714">
    <property type="entry name" value="PK_Tyr_Ser-Thr"/>
    <property type="match status" value="1"/>
</dbReference>
<feature type="compositionally biased region" description="Polar residues" evidence="2">
    <location>
        <begin position="461"/>
        <end position="477"/>
    </location>
</feature>
<evidence type="ECO:0000259" key="3">
    <source>
        <dbReference type="PROSITE" id="PS50011"/>
    </source>
</evidence>
<comment type="caution">
    <text evidence="4">The sequence shown here is derived from an EMBL/GenBank/DDBJ whole genome shotgun (WGS) entry which is preliminary data.</text>
</comment>
<dbReference type="PANTHER" id="PTHR23060">
    <property type="entry name" value="TESTIS EXPRESSED GENE 14"/>
    <property type="match status" value="1"/>
</dbReference>
<dbReference type="InterPro" id="IPR036770">
    <property type="entry name" value="Ankyrin_rpt-contain_sf"/>
</dbReference>
<protein>
    <recommendedName>
        <fullName evidence="3">Protein kinase domain-containing protein</fullName>
    </recommendedName>
</protein>
<keyword evidence="5" id="KW-1185">Reference proteome</keyword>
<dbReference type="InterPro" id="IPR039339">
    <property type="entry name" value="Tex14"/>
</dbReference>
<dbReference type="Proteomes" id="UP000678393">
    <property type="component" value="Unassembled WGS sequence"/>
</dbReference>
<dbReference type="GO" id="GO:0005524">
    <property type="term" value="F:ATP binding"/>
    <property type="evidence" value="ECO:0007669"/>
    <property type="project" value="InterPro"/>
</dbReference>
<dbReference type="InterPro" id="IPR000719">
    <property type="entry name" value="Prot_kinase_dom"/>
</dbReference>
<dbReference type="SUPFAM" id="SSF56112">
    <property type="entry name" value="Protein kinase-like (PK-like)"/>
    <property type="match status" value="1"/>
</dbReference>
<proteinExistence type="predicted"/>
<dbReference type="GO" id="GO:0008608">
    <property type="term" value="P:attachment of spindle microtubules to kinetochore"/>
    <property type="evidence" value="ECO:0007669"/>
    <property type="project" value="InterPro"/>
</dbReference>
<reference evidence="4" key="1">
    <citation type="submission" date="2021-04" db="EMBL/GenBank/DDBJ databases">
        <authorList>
            <consortium name="Molecular Ecology Group"/>
        </authorList>
    </citation>
    <scope>NUCLEOTIDE SEQUENCE</scope>
</reference>
<sequence length="496" mass="55953">KSFSGMTPCHAAAYTGNICLLGKLIEAGGDLRLHDNNGNSMRDWALKNPDVRKRTKMLEFIDKTQMRAMVCSGEAVDMADTMEPAFRRHSQTSVMHIMRKTTGSDHSFESLKRVQSTGFGRVYLGNNFNGGIISAVPLISETALKATDGKKYETGLDSCIERMQWLNEAVSVKQLKPDVGFEDSIDLLITDAEYLGKLRHPNILLLMGICQSTYLDRIVLVFEFIENVTLHHFLHQTSNPLLYHECLTIMQQICAAMDFIHCQHLIHCGLSSMAVYLVSAQTAKVGNFEFMVESIKTNLGKPSSVSIMSHGEFLYNWMSPELMECLAPHYSSDVYSFCCIVWELFTREVPWKNLPPGSIKKKIVEGKIGINTNTPQIPAKIRAIIGYGLELKEELRLNKFSYIIDWMKSDQMPKFHRTDTPPYLWNRSCNFADQLSSSASSSSSVKNEAYNWAQDRLDFNQANERTGDTYSSDSPSMSCEEMDQENPTLPQCGNCE</sequence>
<evidence type="ECO:0000313" key="4">
    <source>
        <dbReference type="EMBL" id="CAG5117664.1"/>
    </source>
</evidence>
<dbReference type="GO" id="GO:0030496">
    <property type="term" value="C:midbody"/>
    <property type="evidence" value="ECO:0007669"/>
    <property type="project" value="TreeGrafter"/>
</dbReference>
<keyword evidence="1" id="KW-0040">ANK repeat</keyword>
<dbReference type="GO" id="GO:0004672">
    <property type="term" value="F:protein kinase activity"/>
    <property type="evidence" value="ECO:0007669"/>
    <property type="project" value="InterPro"/>
</dbReference>
<dbReference type="PANTHER" id="PTHR23060:SF3">
    <property type="entry name" value="TESTIS EXPRESSED 14, INTERCELLULAR BRIDGE FORMING FACTOR"/>
    <property type="match status" value="1"/>
</dbReference>
<dbReference type="EMBL" id="CAJHNH020000435">
    <property type="protein sequence ID" value="CAG5117664.1"/>
    <property type="molecule type" value="Genomic_DNA"/>
</dbReference>
<feature type="region of interest" description="Disordered" evidence="2">
    <location>
        <begin position="461"/>
        <end position="496"/>
    </location>
</feature>